<feature type="domain" description="DDE-1" evidence="2">
    <location>
        <begin position="65"/>
        <end position="159"/>
    </location>
</feature>
<dbReference type="GO" id="GO:0003677">
    <property type="term" value="F:DNA binding"/>
    <property type="evidence" value="ECO:0007669"/>
    <property type="project" value="TreeGrafter"/>
</dbReference>
<dbReference type="GO" id="GO:0005634">
    <property type="term" value="C:nucleus"/>
    <property type="evidence" value="ECO:0007669"/>
    <property type="project" value="TreeGrafter"/>
</dbReference>
<reference evidence="3 4" key="1">
    <citation type="journal article" date="2006" name="Science">
        <title>Phytophthora genome sequences uncover evolutionary origins and mechanisms of pathogenesis.</title>
        <authorList>
            <person name="Tyler B.M."/>
            <person name="Tripathy S."/>
            <person name="Zhang X."/>
            <person name="Dehal P."/>
            <person name="Jiang R.H."/>
            <person name="Aerts A."/>
            <person name="Arredondo F.D."/>
            <person name="Baxter L."/>
            <person name="Bensasson D."/>
            <person name="Beynon J.L."/>
            <person name="Chapman J."/>
            <person name="Damasceno C.M."/>
            <person name="Dorrance A.E."/>
            <person name="Dou D."/>
            <person name="Dickerman A.W."/>
            <person name="Dubchak I.L."/>
            <person name="Garbelotto M."/>
            <person name="Gijzen M."/>
            <person name="Gordon S.G."/>
            <person name="Govers F."/>
            <person name="Grunwald N.J."/>
            <person name="Huang W."/>
            <person name="Ivors K.L."/>
            <person name="Jones R.W."/>
            <person name="Kamoun S."/>
            <person name="Krampis K."/>
            <person name="Lamour K.H."/>
            <person name="Lee M.K."/>
            <person name="McDonald W.H."/>
            <person name="Medina M."/>
            <person name="Meijer H.J."/>
            <person name="Nordberg E.K."/>
            <person name="Maclean D.J."/>
            <person name="Ospina-Giraldo M.D."/>
            <person name="Morris P.F."/>
            <person name="Phuntumart V."/>
            <person name="Putnam N.H."/>
            <person name="Rash S."/>
            <person name="Rose J.K."/>
            <person name="Sakihama Y."/>
            <person name="Salamov A.A."/>
            <person name="Savidor A."/>
            <person name="Scheuring C.F."/>
            <person name="Smith B.M."/>
            <person name="Sobral B.W."/>
            <person name="Terry A."/>
            <person name="Torto-Alalibo T.A."/>
            <person name="Win J."/>
            <person name="Xu Z."/>
            <person name="Zhang H."/>
            <person name="Grigoriev I.V."/>
            <person name="Rokhsar D.S."/>
            <person name="Boore J.L."/>
        </authorList>
    </citation>
    <scope>NUCLEOTIDE SEQUENCE [LARGE SCALE GENOMIC DNA]</scope>
    <source>
        <strain evidence="3 4">P6497</strain>
    </source>
</reference>
<protein>
    <recommendedName>
        <fullName evidence="2">DDE-1 domain-containing protein</fullName>
    </recommendedName>
</protein>
<dbReference type="EMBL" id="JH159151">
    <property type="protein sequence ID" value="EGZ28759.1"/>
    <property type="molecule type" value="Genomic_DNA"/>
</dbReference>
<dbReference type="Pfam" id="PF03184">
    <property type="entry name" value="DDE_1"/>
    <property type="match status" value="1"/>
</dbReference>
<dbReference type="Proteomes" id="UP000002640">
    <property type="component" value="Unassembled WGS sequence"/>
</dbReference>
<keyword evidence="4" id="KW-1185">Reference proteome</keyword>
<dbReference type="GeneID" id="20637801"/>
<accession>G4YHH1</accession>
<feature type="compositionally biased region" description="Basic residues" evidence="1">
    <location>
        <begin position="291"/>
        <end position="305"/>
    </location>
</feature>
<name>G4YHH1_PHYSP</name>
<evidence type="ECO:0000259" key="2">
    <source>
        <dbReference type="Pfam" id="PF03184"/>
    </source>
</evidence>
<dbReference type="RefSeq" id="XP_009516034.1">
    <property type="nucleotide sequence ID" value="XM_009517739.1"/>
</dbReference>
<dbReference type="KEGG" id="psoj:PHYSODRAFT_248200"/>
<organism evidence="3 4">
    <name type="scientific">Phytophthora sojae (strain P6497)</name>
    <name type="common">Soybean stem and root rot agent</name>
    <name type="synonym">Phytophthora megasperma f. sp. glycines</name>
    <dbReference type="NCBI Taxonomy" id="1094619"/>
    <lineage>
        <taxon>Eukaryota</taxon>
        <taxon>Sar</taxon>
        <taxon>Stramenopiles</taxon>
        <taxon>Oomycota</taxon>
        <taxon>Peronosporomycetes</taxon>
        <taxon>Peronosporales</taxon>
        <taxon>Peronosporaceae</taxon>
        <taxon>Phytophthora</taxon>
    </lineage>
</organism>
<evidence type="ECO:0000313" key="3">
    <source>
        <dbReference type="EMBL" id="EGZ28759.1"/>
    </source>
</evidence>
<feature type="region of interest" description="Disordered" evidence="1">
    <location>
        <begin position="233"/>
        <end position="254"/>
    </location>
</feature>
<dbReference type="InParanoid" id="G4YHH1"/>
<dbReference type="PANTHER" id="PTHR19303">
    <property type="entry name" value="TRANSPOSON"/>
    <property type="match status" value="1"/>
</dbReference>
<feature type="region of interest" description="Disordered" evidence="1">
    <location>
        <begin position="291"/>
        <end position="311"/>
    </location>
</feature>
<dbReference type="AlphaFoldDB" id="G4YHH1"/>
<sequence>MDETAFQTKKCMKVVTVRGSTNVWCTDPTVNFHLSIVACASGSGFVVPPAFILPDKTVEWDILEKSVPSTVKRPLLLVVDGCGSHYSEDVINTADSLDTLLVLLPPNATHLLQPLDVAVFATLKDKLCTLINEVLEEYDEGRYSIDKMAAIRLASMAWDSSKIGFRTCVYEKNRAPRHVHLADWLHAKAVIEDEVLALPCRPKKSVKKRNRVSLGGQHLPHEKLKAAGDVPLARGAKSRTPTAASPGNMEIPPDPTMQSAVATTAHLCRHWGRHLHRRLRRQQLRQLRRQQLRQLRRQQHHHHQGSAKPMF</sequence>
<proteinExistence type="predicted"/>
<gene>
    <name evidence="3" type="ORF">PHYSODRAFT_248200</name>
</gene>
<evidence type="ECO:0000256" key="1">
    <source>
        <dbReference type="SAM" id="MobiDB-lite"/>
    </source>
</evidence>
<dbReference type="InterPro" id="IPR004875">
    <property type="entry name" value="DDE_SF_endonuclease_dom"/>
</dbReference>
<dbReference type="InterPro" id="IPR050863">
    <property type="entry name" value="CenT-Element_Derived"/>
</dbReference>
<dbReference type="PANTHER" id="PTHR19303:SF74">
    <property type="entry name" value="POGO TRANSPOSABLE ELEMENT WITH KRAB DOMAIN"/>
    <property type="match status" value="1"/>
</dbReference>
<evidence type="ECO:0000313" key="4">
    <source>
        <dbReference type="Proteomes" id="UP000002640"/>
    </source>
</evidence>